<accession>A0ABS8TZV3</accession>
<sequence length="247" mass="26934">MKTSENTILITGAASGIGLEIARLFSQCNNKIIMVDRSAVQLESEAAKLHNTVAIPADLTNEDELSKLIQKVKLNYSEINVAILNAAAAYNHTLYTTEFDQAYAKSEINTNYLANVRLSHALEPLLSKKKEAAIVITTSGLAYVPNLEYPTYSVTKATLHSFVLGSRLQLQRNGSNVKMFELMPPLVDTPLAEALNAPKITAAEVASAFMTGFAKDELEIRVGDTENIFQLFLRSPQEALMAVNGGK</sequence>
<dbReference type="InterPro" id="IPR002347">
    <property type="entry name" value="SDR_fam"/>
</dbReference>
<dbReference type="Proteomes" id="UP001199919">
    <property type="component" value="Unassembled WGS sequence"/>
</dbReference>
<evidence type="ECO:0000313" key="4">
    <source>
        <dbReference type="Proteomes" id="UP001199919"/>
    </source>
</evidence>
<proteinExistence type="inferred from homology"/>
<name>A0ABS8TZV3_9SPHI</name>
<dbReference type="SUPFAM" id="SSF51735">
    <property type="entry name" value="NAD(P)-binding Rossmann-fold domains"/>
    <property type="match status" value="1"/>
</dbReference>
<evidence type="ECO:0000313" key="3">
    <source>
        <dbReference type="EMBL" id="MCD8739014.1"/>
    </source>
</evidence>
<dbReference type="PANTHER" id="PTHR43669:SF3">
    <property type="entry name" value="ALCOHOL DEHYDROGENASE, PUTATIVE (AFU_ORTHOLOGUE AFUA_3G03445)-RELATED"/>
    <property type="match status" value="1"/>
</dbReference>
<dbReference type="Gene3D" id="3.40.50.720">
    <property type="entry name" value="NAD(P)-binding Rossmann-like Domain"/>
    <property type="match status" value="1"/>
</dbReference>
<dbReference type="RefSeq" id="WP_232174890.1">
    <property type="nucleotide sequence ID" value="NZ_JAJPWV010000001.1"/>
</dbReference>
<dbReference type="EMBL" id="JAJPWV010000001">
    <property type="protein sequence ID" value="MCD8739014.1"/>
    <property type="molecule type" value="Genomic_DNA"/>
</dbReference>
<comment type="caution">
    <text evidence="3">The sequence shown here is derived from an EMBL/GenBank/DDBJ whole genome shotgun (WGS) entry which is preliminary data.</text>
</comment>
<dbReference type="PANTHER" id="PTHR43669">
    <property type="entry name" value="5-KETO-D-GLUCONATE 5-REDUCTASE"/>
    <property type="match status" value="1"/>
</dbReference>
<keyword evidence="4" id="KW-1185">Reference proteome</keyword>
<evidence type="ECO:0000256" key="1">
    <source>
        <dbReference type="ARBA" id="ARBA00006484"/>
    </source>
</evidence>
<keyword evidence="2" id="KW-0560">Oxidoreductase</keyword>
<dbReference type="InterPro" id="IPR036291">
    <property type="entry name" value="NAD(P)-bd_dom_sf"/>
</dbReference>
<protein>
    <submittedName>
        <fullName evidence="3">SDR family NAD(P)-dependent oxidoreductase</fullName>
    </submittedName>
</protein>
<dbReference type="PRINTS" id="PR00081">
    <property type="entry name" value="GDHRDH"/>
</dbReference>
<evidence type="ECO:0000256" key="2">
    <source>
        <dbReference type="ARBA" id="ARBA00023002"/>
    </source>
</evidence>
<reference evidence="3 4" key="1">
    <citation type="submission" date="2021-12" db="EMBL/GenBank/DDBJ databases">
        <title>Mucilaginibacter roseus genome.</title>
        <authorList>
            <person name="Ferreira J.R."/>
            <person name="Newman J.D."/>
        </authorList>
    </citation>
    <scope>NUCLEOTIDE SEQUENCE [LARGE SCALE GENOMIC DNA]</scope>
    <source>
        <strain evidence="3 4">LMG 28454</strain>
    </source>
</reference>
<gene>
    <name evidence="3" type="ORF">LT679_00245</name>
</gene>
<organism evidence="3 4">
    <name type="scientific">Mucilaginibacter roseus</name>
    <dbReference type="NCBI Taxonomy" id="1528868"/>
    <lineage>
        <taxon>Bacteria</taxon>
        <taxon>Pseudomonadati</taxon>
        <taxon>Bacteroidota</taxon>
        <taxon>Sphingobacteriia</taxon>
        <taxon>Sphingobacteriales</taxon>
        <taxon>Sphingobacteriaceae</taxon>
        <taxon>Mucilaginibacter</taxon>
    </lineage>
</organism>
<dbReference type="Pfam" id="PF00106">
    <property type="entry name" value="adh_short"/>
    <property type="match status" value="1"/>
</dbReference>
<comment type="similarity">
    <text evidence="1">Belongs to the short-chain dehydrogenases/reductases (SDR) family.</text>
</comment>